<dbReference type="Proteomes" id="UP000037020">
    <property type="component" value="Unassembled WGS sequence"/>
</dbReference>
<organism evidence="1 2">
    <name type="scientific">Streptomyces varsoviensis</name>
    <dbReference type="NCBI Taxonomy" id="67373"/>
    <lineage>
        <taxon>Bacteria</taxon>
        <taxon>Bacillati</taxon>
        <taxon>Actinomycetota</taxon>
        <taxon>Actinomycetes</taxon>
        <taxon>Kitasatosporales</taxon>
        <taxon>Streptomycetaceae</taxon>
        <taxon>Streptomyces</taxon>
    </lineage>
</organism>
<name>A0ABR5IZP4_9ACTN</name>
<accession>A0ABR5IZP4</accession>
<sequence length="61" mass="6741">SQTMDLLGSGHPALDLFDQASVRAAATADKATITSQERTRMERALDVATWFDLHKPEIKLN</sequence>
<feature type="non-terminal residue" evidence="1">
    <location>
        <position position="1"/>
    </location>
</feature>
<proteinExistence type="predicted"/>
<evidence type="ECO:0000313" key="2">
    <source>
        <dbReference type="Proteomes" id="UP000037020"/>
    </source>
</evidence>
<reference evidence="1 2" key="1">
    <citation type="submission" date="2015-07" db="EMBL/GenBank/DDBJ databases">
        <authorList>
            <person name="Ju K.-S."/>
            <person name="Doroghazi J.R."/>
            <person name="Metcalf W.W."/>
        </authorList>
    </citation>
    <scope>NUCLEOTIDE SEQUENCE [LARGE SCALE GENOMIC DNA]</scope>
    <source>
        <strain evidence="1 2">NRRL B-3589</strain>
    </source>
</reference>
<protein>
    <submittedName>
        <fullName evidence="1">Uncharacterized protein</fullName>
    </submittedName>
</protein>
<keyword evidence="2" id="KW-1185">Reference proteome</keyword>
<dbReference type="EMBL" id="LGUT01002708">
    <property type="protein sequence ID" value="KOG86637.1"/>
    <property type="molecule type" value="Genomic_DNA"/>
</dbReference>
<evidence type="ECO:0000313" key="1">
    <source>
        <dbReference type="EMBL" id="KOG86637.1"/>
    </source>
</evidence>
<gene>
    <name evidence="1" type="ORF">ADK38_29900</name>
</gene>
<comment type="caution">
    <text evidence="1">The sequence shown here is derived from an EMBL/GenBank/DDBJ whole genome shotgun (WGS) entry which is preliminary data.</text>
</comment>